<feature type="domain" description="C2H2-type" evidence="6">
    <location>
        <begin position="123"/>
        <end position="150"/>
    </location>
</feature>
<dbReference type="Gene3D" id="3.30.160.60">
    <property type="entry name" value="Classic Zinc Finger"/>
    <property type="match status" value="3"/>
</dbReference>
<evidence type="ECO:0000313" key="7">
    <source>
        <dbReference type="EMBL" id="MES1921459.1"/>
    </source>
</evidence>
<feature type="domain" description="C2H2-type" evidence="6">
    <location>
        <begin position="41"/>
        <end position="63"/>
    </location>
</feature>
<gene>
    <name evidence="7" type="ORF">MHBO_002993</name>
</gene>
<evidence type="ECO:0000256" key="1">
    <source>
        <dbReference type="ARBA" id="ARBA00022723"/>
    </source>
</evidence>
<keyword evidence="2" id="KW-0677">Repeat</keyword>
<dbReference type="PANTHER" id="PTHR24409">
    <property type="entry name" value="ZINC FINGER PROTEIN 142"/>
    <property type="match status" value="1"/>
</dbReference>
<keyword evidence="3 5" id="KW-0863">Zinc-finger</keyword>
<evidence type="ECO:0000313" key="8">
    <source>
        <dbReference type="Proteomes" id="UP001439008"/>
    </source>
</evidence>
<dbReference type="SMART" id="SM00355">
    <property type="entry name" value="ZnF_C2H2"/>
    <property type="match status" value="5"/>
</dbReference>
<sequence>MQVHIPLHEKPICRCETCGKIFRSKKSLSGHRVVHSKRSPFLCDICERGFVSRRNLRNHQKGHLSGSNYRCDVCDVYFRSSANLAVHRAKSHFDPKYTSFPKVISEMAFKIENSLNSVEKIVYPCEQCERSFTNKVLWVDHMQKHFSDQHRCICFICGHSNASLEDLKSHLEAHSSDVPPPPSISPPKTTLSNYDAKYFISFFASNGIELRPTVKMPVKAFEQIPPPPPVENVAMLKKRV</sequence>
<comment type="caution">
    <text evidence="7">The sequence shown here is derived from an EMBL/GenBank/DDBJ whole genome shotgun (WGS) entry which is preliminary data.</text>
</comment>
<dbReference type="EMBL" id="JBDODL010001372">
    <property type="protein sequence ID" value="MES1921459.1"/>
    <property type="molecule type" value="Genomic_DNA"/>
</dbReference>
<protein>
    <recommendedName>
        <fullName evidence="6">C2H2-type domain-containing protein</fullName>
    </recommendedName>
</protein>
<proteinExistence type="predicted"/>
<keyword evidence="8" id="KW-1185">Reference proteome</keyword>
<dbReference type="SUPFAM" id="SSF57667">
    <property type="entry name" value="beta-beta-alpha zinc fingers"/>
    <property type="match status" value="3"/>
</dbReference>
<dbReference type="InterPro" id="IPR036236">
    <property type="entry name" value="Znf_C2H2_sf"/>
</dbReference>
<evidence type="ECO:0000259" key="6">
    <source>
        <dbReference type="PROSITE" id="PS50157"/>
    </source>
</evidence>
<reference evidence="7 8" key="1">
    <citation type="journal article" date="2024" name="BMC Biol.">
        <title>Comparative genomics of Ascetosporea gives new insight into the evolutionary basis for animal parasitism in Rhizaria.</title>
        <authorList>
            <person name="Hiltunen Thoren M."/>
            <person name="Onut-Brannstrom I."/>
            <person name="Alfjorden A."/>
            <person name="Peckova H."/>
            <person name="Swords F."/>
            <person name="Hooper C."/>
            <person name="Holzer A.S."/>
            <person name="Bass D."/>
            <person name="Burki F."/>
        </authorList>
    </citation>
    <scope>NUCLEOTIDE SEQUENCE [LARGE SCALE GENOMIC DNA]</scope>
    <source>
        <strain evidence="7">20-A016</strain>
    </source>
</reference>
<dbReference type="Proteomes" id="UP001439008">
    <property type="component" value="Unassembled WGS sequence"/>
</dbReference>
<accession>A0ABV2APK5</accession>
<evidence type="ECO:0000256" key="4">
    <source>
        <dbReference type="ARBA" id="ARBA00022833"/>
    </source>
</evidence>
<keyword evidence="1" id="KW-0479">Metal-binding</keyword>
<name>A0ABV2APK5_9EUKA</name>
<feature type="domain" description="C2H2-type" evidence="6">
    <location>
        <begin position="150"/>
        <end position="179"/>
    </location>
</feature>
<feature type="domain" description="C2H2-type" evidence="6">
    <location>
        <begin position="69"/>
        <end position="97"/>
    </location>
</feature>
<dbReference type="InterPro" id="IPR013087">
    <property type="entry name" value="Znf_C2H2_type"/>
</dbReference>
<keyword evidence="4" id="KW-0862">Zinc</keyword>
<evidence type="ECO:0000256" key="5">
    <source>
        <dbReference type="PROSITE-ProRule" id="PRU00042"/>
    </source>
</evidence>
<organism evidence="7 8">
    <name type="scientific">Bonamia ostreae</name>
    <dbReference type="NCBI Taxonomy" id="126728"/>
    <lineage>
        <taxon>Eukaryota</taxon>
        <taxon>Sar</taxon>
        <taxon>Rhizaria</taxon>
        <taxon>Endomyxa</taxon>
        <taxon>Ascetosporea</taxon>
        <taxon>Haplosporida</taxon>
        <taxon>Bonamia</taxon>
    </lineage>
</organism>
<dbReference type="PROSITE" id="PS00028">
    <property type="entry name" value="ZINC_FINGER_C2H2_1"/>
    <property type="match status" value="4"/>
</dbReference>
<dbReference type="PROSITE" id="PS50157">
    <property type="entry name" value="ZINC_FINGER_C2H2_2"/>
    <property type="match status" value="5"/>
</dbReference>
<dbReference type="Pfam" id="PF00096">
    <property type="entry name" value="zf-C2H2"/>
    <property type="match status" value="3"/>
</dbReference>
<evidence type="ECO:0000256" key="3">
    <source>
        <dbReference type="ARBA" id="ARBA00022771"/>
    </source>
</evidence>
<dbReference type="PANTHER" id="PTHR24409:SF295">
    <property type="entry name" value="AZ2-RELATED"/>
    <property type="match status" value="1"/>
</dbReference>
<evidence type="ECO:0000256" key="2">
    <source>
        <dbReference type="ARBA" id="ARBA00022737"/>
    </source>
</evidence>
<dbReference type="Pfam" id="PF13894">
    <property type="entry name" value="zf-C2H2_4"/>
    <property type="match status" value="1"/>
</dbReference>
<feature type="domain" description="C2H2-type" evidence="6">
    <location>
        <begin position="13"/>
        <end position="40"/>
    </location>
</feature>